<evidence type="ECO:0000313" key="16">
    <source>
        <dbReference type="EMBL" id="MCC2166659.1"/>
    </source>
</evidence>
<organism evidence="16 17">
    <name type="scientific">Gallintestinimicrobium propionicum</name>
    <dbReference type="NCBI Taxonomy" id="2981770"/>
    <lineage>
        <taxon>Bacteria</taxon>
        <taxon>Bacillati</taxon>
        <taxon>Bacillota</taxon>
        <taxon>Clostridia</taxon>
        <taxon>Lachnospirales</taxon>
        <taxon>Lachnospiraceae</taxon>
        <taxon>Gallintestinimicrobium</taxon>
    </lineage>
</organism>
<dbReference type="Pfam" id="PF00512">
    <property type="entry name" value="HisKA"/>
    <property type="match status" value="1"/>
</dbReference>
<feature type="transmembrane region" description="Helical" evidence="14">
    <location>
        <begin position="389"/>
        <end position="409"/>
    </location>
</feature>
<feature type="transmembrane region" description="Helical" evidence="14">
    <location>
        <begin position="440"/>
        <end position="462"/>
    </location>
</feature>
<evidence type="ECO:0000256" key="4">
    <source>
        <dbReference type="ARBA" id="ARBA00022475"/>
    </source>
</evidence>
<dbReference type="GO" id="GO:0005524">
    <property type="term" value="F:ATP binding"/>
    <property type="evidence" value="ECO:0007669"/>
    <property type="project" value="UniProtKB-KW"/>
</dbReference>
<keyword evidence="8" id="KW-0547">Nucleotide-binding</keyword>
<dbReference type="GO" id="GO:0000155">
    <property type="term" value="F:phosphorelay sensor kinase activity"/>
    <property type="evidence" value="ECO:0007669"/>
    <property type="project" value="InterPro"/>
</dbReference>
<dbReference type="InterPro" id="IPR003661">
    <property type="entry name" value="HisK_dim/P_dom"/>
</dbReference>
<reference evidence="16 17" key="1">
    <citation type="submission" date="2021-10" db="EMBL/GenBank/DDBJ databases">
        <title>Anaerobic single-cell dispensing facilitates the cultivation of human gut bacteria.</title>
        <authorList>
            <person name="Afrizal A."/>
        </authorList>
    </citation>
    <scope>NUCLEOTIDE SEQUENCE [LARGE SCALE GENOMIC DNA]</scope>
    <source>
        <strain evidence="16 17">CLA-AA-H244</strain>
    </source>
</reference>
<dbReference type="PANTHER" id="PTHR45528">
    <property type="entry name" value="SENSOR HISTIDINE KINASE CPXA"/>
    <property type="match status" value="1"/>
</dbReference>
<proteinExistence type="predicted"/>
<feature type="transmembrane region" description="Helical" evidence="14">
    <location>
        <begin position="474"/>
        <end position="498"/>
    </location>
</feature>
<evidence type="ECO:0000256" key="8">
    <source>
        <dbReference type="ARBA" id="ARBA00022741"/>
    </source>
</evidence>
<evidence type="ECO:0000256" key="3">
    <source>
        <dbReference type="ARBA" id="ARBA00012438"/>
    </source>
</evidence>
<dbReference type="Gene3D" id="1.10.287.130">
    <property type="match status" value="1"/>
</dbReference>
<keyword evidence="13 14" id="KW-0472">Membrane</keyword>
<name>A0AAE3AVF6_9FIRM</name>
<sequence>MKKKWVIGKKDRRVLLIFQKVLAAAFAAIFVGLACNSSVSVERNGRLYEQQINLLENSNSFENSDLFTDILSEEIRGVTRLSVIRSQLETDGTYNGQKQIDIAEFAHRQEDVRDTTATASFYLDDLVKWGNYGFVTEKVFATKAQLDAYFKGDSSVFSGQEGLSGNDWNGETATLNVLQKLDQKRQKQSLSMQMIQELPSSREEYQKKCEELGLNYSDADGMELDLLVPRYLSAEGKDLAQYASDTDEYIQLRDDLKTTSKELFYNFSEYSAYKDSYGLDASNIRYCYRMDQDGEVHYYTNLKDDFSDKKLDEITRQFEEYGRYLCYNADRAELLTNTEIAAEELRQELSSYQYAFGDNTRVWLAVDTTYPAQDGFATARAAYHRVVPYYGYLAAVGMLFLVVSVWLLLRVTRYEGRVRKEGGGYQIELRIRDTVLTEPFVAAGILMMGMILGVSWLLYLLAQTTLSDVTHAVWFPFAVGVVAFLLDDVFLFFYLSLVRRARAHTLWSNSMLRLIFSRIGNGVLHLYDNGHILVRSLLPFLLLLAGNLILGGCGVVGILIAAVIDIIAILMLYSSKKDQQQIVDTAVRLGHGDLDLKVDLSDMHGENRELAEAVNGIGDGIKTAVEKSMKDERLKADLITNVSHDIKTPLTSIINFVNLLKREQIDNERAKGYIQVLDAKSQRLKQLTDDLVEASKITSGNISLQMERLDFKELVKQTCGEFDDKLKEKCLEMIVSLPPEPVYIEADPRRIWRVVENLFSNVCKYALEGTRVYLEIRRVRQDDREIAVFTMKNISAQALNIRAEELTERFIRGDISRSTEGSGLGLSIAQNLTTLQKGTFEIYLDGDLFKVQIGFSCLDVPQPEIEIQMR</sequence>
<accession>A0AAE3AVF6</accession>
<keyword evidence="9" id="KW-0418">Kinase</keyword>
<dbReference type="SMART" id="SM00388">
    <property type="entry name" value="HisKA"/>
    <property type="match status" value="1"/>
</dbReference>
<dbReference type="Gene3D" id="3.30.565.10">
    <property type="entry name" value="Histidine kinase-like ATPase, C-terminal domain"/>
    <property type="match status" value="1"/>
</dbReference>
<dbReference type="SUPFAM" id="SSF55874">
    <property type="entry name" value="ATPase domain of HSP90 chaperone/DNA topoisomerase II/histidine kinase"/>
    <property type="match status" value="1"/>
</dbReference>
<dbReference type="InterPro" id="IPR005467">
    <property type="entry name" value="His_kinase_dom"/>
</dbReference>
<keyword evidence="4" id="KW-1003">Cell membrane</keyword>
<keyword evidence="5" id="KW-0597">Phosphoprotein</keyword>
<evidence type="ECO:0000256" key="7">
    <source>
        <dbReference type="ARBA" id="ARBA00022692"/>
    </source>
</evidence>
<dbReference type="PROSITE" id="PS50109">
    <property type="entry name" value="HIS_KIN"/>
    <property type="match status" value="1"/>
</dbReference>
<dbReference type="Proteomes" id="UP001199355">
    <property type="component" value="Unassembled WGS sequence"/>
</dbReference>
<keyword evidence="11 14" id="KW-1133">Transmembrane helix</keyword>
<dbReference type="InterPro" id="IPR050398">
    <property type="entry name" value="HssS/ArlS-like"/>
</dbReference>
<keyword evidence="17" id="KW-1185">Reference proteome</keyword>
<comment type="caution">
    <text evidence="16">The sequence shown here is derived from an EMBL/GenBank/DDBJ whole genome shotgun (WGS) entry which is preliminary data.</text>
</comment>
<evidence type="ECO:0000256" key="9">
    <source>
        <dbReference type="ARBA" id="ARBA00022777"/>
    </source>
</evidence>
<evidence type="ECO:0000256" key="2">
    <source>
        <dbReference type="ARBA" id="ARBA00004651"/>
    </source>
</evidence>
<dbReference type="EC" id="2.7.13.3" evidence="3"/>
<keyword evidence="6" id="KW-0808">Transferase</keyword>
<evidence type="ECO:0000259" key="15">
    <source>
        <dbReference type="PROSITE" id="PS50109"/>
    </source>
</evidence>
<evidence type="ECO:0000256" key="11">
    <source>
        <dbReference type="ARBA" id="ARBA00022989"/>
    </source>
</evidence>
<evidence type="ECO:0000256" key="12">
    <source>
        <dbReference type="ARBA" id="ARBA00023012"/>
    </source>
</evidence>
<evidence type="ECO:0000256" key="14">
    <source>
        <dbReference type="SAM" id="Phobius"/>
    </source>
</evidence>
<evidence type="ECO:0000256" key="5">
    <source>
        <dbReference type="ARBA" id="ARBA00022553"/>
    </source>
</evidence>
<keyword evidence="7 14" id="KW-0812">Transmembrane</keyword>
<dbReference type="EMBL" id="JAJEQF010000004">
    <property type="protein sequence ID" value="MCC2166659.1"/>
    <property type="molecule type" value="Genomic_DNA"/>
</dbReference>
<dbReference type="PROSITE" id="PS51257">
    <property type="entry name" value="PROKAR_LIPOPROTEIN"/>
    <property type="match status" value="1"/>
</dbReference>
<evidence type="ECO:0000256" key="13">
    <source>
        <dbReference type="ARBA" id="ARBA00023136"/>
    </source>
</evidence>
<keyword evidence="12" id="KW-0902">Two-component regulatory system</keyword>
<comment type="subcellular location">
    <subcellularLocation>
        <location evidence="2">Cell membrane</location>
        <topology evidence="2">Multi-pass membrane protein</topology>
    </subcellularLocation>
</comment>
<dbReference type="SUPFAM" id="SSF47384">
    <property type="entry name" value="Homodimeric domain of signal transducing histidine kinase"/>
    <property type="match status" value="1"/>
</dbReference>
<comment type="catalytic activity">
    <reaction evidence="1">
        <text>ATP + protein L-histidine = ADP + protein N-phospho-L-histidine.</text>
        <dbReference type="EC" id="2.7.13.3"/>
    </reaction>
</comment>
<dbReference type="GO" id="GO:0005886">
    <property type="term" value="C:plasma membrane"/>
    <property type="evidence" value="ECO:0007669"/>
    <property type="project" value="UniProtKB-SubCell"/>
</dbReference>
<dbReference type="InterPro" id="IPR036890">
    <property type="entry name" value="HATPase_C_sf"/>
</dbReference>
<dbReference type="CDD" id="cd00082">
    <property type="entry name" value="HisKA"/>
    <property type="match status" value="1"/>
</dbReference>
<gene>
    <name evidence="16" type="ORF">LKD45_02900</name>
</gene>
<evidence type="ECO:0000256" key="6">
    <source>
        <dbReference type="ARBA" id="ARBA00022679"/>
    </source>
</evidence>
<protein>
    <recommendedName>
        <fullName evidence="3">histidine kinase</fullName>
        <ecNumber evidence="3">2.7.13.3</ecNumber>
    </recommendedName>
</protein>
<evidence type="ECO:0000256" key="1">
    <source>
        <dbReference type="ARBA" id="ARBA00000085"/>
    </source>
</evidence>
<evidence type="ECO:0000256" key="10">
    <source>
        <dbReference type="ARBA" id="ARBA00022840"/>
    </source>
</evidence>
<feature type="transmembrane region" description="Helical" evidence="14">
    <location>
        <begin position="539"/>
        <end position="572"/>
    </location>
</feature>
<evidence type="ECO:0000313" key="17">
    <source>
        <dbReference type="Proteomes" id="UP001199355"/>
    </source>
</evidence>
<keyword evidence="10" id="KW-0067">ATP-binding</keyword>
<dbReference type="RefSeq" id="WP_308727727.1">
    <property type="nucleotide sequence ID" value="NZ_JAJEQF010000004.1"/>
</dbReference>
<dbReference type="InterPro" id="IPR003594">
    <property type="entry name" value="HATPase_dom"/>
</dbReference>
<feature type="domain" description="Histidine kinase" evidence="15">
    <location>
        <begin position="641"/>
        <end position="842"/>
    </location>
</feature>
<dbReference type="PANTHER" id="PTHR45528:SF1">
    <property type="entry name" value="SENSOR HISTIDINE KINASE CPXA"/>
    <property type="match status" value="1"/>
</dbReference>
<dbReference type="SMART" id="SM00387">
    <property type="entry name" value="HATPase_c"/>
    <property type="match status" value="1"/>
</dbReference>
<dbReference type="AlphaFoldDB" id="A0AAE3AVF6"/>
<dbReference type="InterPro" id="IPR036097">
    <property type="entry name" value="HisK_dim/P_sf"/>
</dbReference>
<dbReference type="Pfam" id="PF02518">
    <property type="entry name" value="HATPase_c"/>
    <property type="match status" value="1"/>
</dbReference>